<dbReference type="PANTHER" id="PTHR15323">
    <property type="entry name" value="D123 PROTEIN"/>
    <property type="match status" value="1"/>
</dbReference>
<protein>
    <submittedName>
        <fullName evidence="3">Aaf9cb31-5e22-4308-af06-023e3e3ecc68</fullName>
    </submittedName>
</protein>
<dbReference type="EMBL" id="OUUZ01000009">
    <property type="protein sequence ID" value="SPQ22763.1"/>
    <property type="molecule type" value="Genomic_DNA"/>
</dbReference>
<evidence type="ECO:0000256" key="1">
    <source>
        <dbReference type="ARBA" id="ARBA00011047"/>
    </source>
</evidence>
<evidence type="ECO:0000313" key="3">
    <source>
        <dbReference type="EMBL" id="SPQ22763.1"/>
    </source>
</evidence>
<feature type="compositionally biased region" description="Acidic residues" evidence="2">
    <location>
        <begin position="85"/>
        <end position="101"/>
    </location>
</feature>
<reference evidence="3 4" key="1">
    <citation type="submission" date="2018-04" db="EMBL/GenBank/DDBJ databases">
        <authorList>
            <person name="Huttner S."/>
            <person name="Dainat J."/>
        </authorList>
    </citation>
    <scope>NUCLEOTIDE SEQUENCE [LARGE SCALE GENOMIC DNA]</scope>
</reference>
<accession>A0A3S4F2I1</accession>
<feature type="compositionally biased region" description="Acidic residues" evidence="2">
    <location>
        <begin position="194"/>
        <end position="203"/>
    </location>
</feature>
<dbReference type="PANTHER" id="PTHR15323:SF6">
    <property type="entry name" value="CELL DIVISION CYCLE PROTEIN 123 HOMOLOG"/>
    <property type="match status" value="1"/>
</dbReference>
<feature type="compositionally biased region" description="Acidic residues" evidence="2">
    <location>
        <begin position="299"/>
        <end position="321"/>
    </location>
</feature>
<dbReference type="Pfam" id="PF07065">
    <property type="entry name" value="D123"/>
    <property type="match status" value="1"/>
</dbReference>
<proteinExistence type="inferred from homology"/>
<feature type="region of interest" description="Disordered" evidence="2">
    <location>
        <begin position="75"/>
        <end position="114"/>
    </location>
</feature>
<sequence>MPGIEIMAPQALEAAEAATESELRFPPVTRDHILHCSYDYWFPKYRTSCIRSIIIPLTPEFVDYLRADGIILADDEGDNGTASDSDFDSDSDAATDAEDEGPLPPHRQPPNRLFPSLHAEINKAIAALGGAAAPKLNWSSPKDATFISRHPNTMKCTTANDVYLLLKSSNFITHDLDHAFDDTTTTTTTTTTKEEEEEAEEKEEAAAFRPVLVLRAFFSPLPSLEFRCFVAARTLLAISQRDHTTHYAFLPALRRQIVARARELFRAAGGRPGGMQRTFPDDNFVFDVYIPEAEPGSYDSDEEDDHDDGDEDADSGDDDEHLEGRRRGRSRMRLGRARLIDVNPWAPRTDALLFGWEELLRMAREVAASSSSPRVRGRENGAAHGPGERPREDEEEEDEDEDEEETDDDEWEPEVRLVLRDDPAATNFMASQYSAHKLPKDVVDASLRGEDGVREFAQRWQRITEGLEEIGDSDDDGGVEEGQVMR</sequence>
<gene>
    <name evidence="3" type="ORF">TT172_LOCUS5182</name>
</gene>
<evidence type="ECO:0000256" key="2">
    <source>
        <dbReference type="SAM" id="MobiDB-lite"/>
    </source>
</evidence>
<feature type="region of interest" description="Disordered" evidence="2">
    <location>
        <begin position="367"/>
        <end position="414"/>
    </location>
</feature>
<evidence type="ECO:0000313" key="4">
    <source>
        <dbReference type="Proteomes" id="UP000289323"/>
    </source>
</evidence>
<dbReference type="InterPro" id="IPR009772">
    <property type="entry name" value="CDC123"/>
</dbReference>
<feature type="compositionally biased region" description="Basic and acidic residues" evidence="2">
    <location>
        <begin position="376"/>
        <end position="392"/>
    </location>
</feature>
<feature type="compositionally biased region" description="Acidic residues" evidence="2">
    <location>
        <begin position="393"/>
        <end position="412"/>
    </location>
</feature>
<dbReference type="AlphaFoldDB" id="A0A3S4F2I1"/>
<feature type="region of interest" description="Disordered" evidence="2">
    <location>
        <begin position="295"/>
        <end position="326"/>
    </location>
</feature>
<dbReference type="GO" id="GO:0005737">
    <property type="term" value="C:cytoplasm"/>
    <property type="evidence" value="ECO:0007669"/>
    <property type="project" value="TreeGrafter"/>
</dbReference>
<feature type="compositionally biased region" description="Acidic residues" evidence="2">
    <location>
        <begin position="466"/>
        <end position="479"/>
    </location>
</feature>
<comment type="similarity">
    <text evidence="1">Belongs to the CDC123 family.</text>
</comment>
<name>A0A3S4F2I1_9PEZI</name>
<dbReference type="Proteomes" id="UP000289323">
    <property type="component" value="Unassembled WGS sequence"/>
</dbReference>
<organism evidence="3 4">
    <name type="scientific">Thermothielavioides terrestris</name>
    <dbReference type="NCBI Taxonomy" id="2587410"/>
    <lineage>
        <taxon>Eukaryota</taxon>
        <taxon>Fungi</taxon>
        <taxon>Dikarya</taxon>
        <taxon>Ascomycota</taxon>
        <taxon>Pezizomycotina</taxon>
        <taxon>Sordariomycetes</taxon>
        <taxon>Sordariomycetidae</taxon>
        <taxon>Sordariales</taxon>
        <taxon>Chaetomiaceae</taxon>
        <taxon>Thermothielavioides</taxon>
    </lineage>
</organism>
<feature type="region of interest" description="Disordered" evidence="2">
    <location>
        <begin position="183"/>
        <end position="204"/>
    </location>
</feature>
<feature type="region of interest" description="Disordered" evidence="2">
    <location>
        <begin position="466"/>
        <end position="486"/>
    </location>
</feature>